<sequence length="59" mass="6927">MPVSEAQKKASRKWEQKNKEKKAYYSYKATTKSFIRNKATAEDLTELEALIAERRKSMD</sequence>
<dbReference type="RefSeq" id="WP_067064387.1">
    <property type="nucleotide sequence ID" value="NZ_CP014699.1"/>
</dbReference>
<proteinExistence type="predicted"/>
<name>A0A172Q9I0_9STRE</name>
<dbReference type="STRING" id="1811193.A0O21_08855"/>
<dbReference type="EMBL" id="CP014699">
    <property type="protein sequence ID" value="AND80101.1"/>
    <property type="molecule type" value="Genomic_DNA"/>
</dbReference>
<organism evidence="2 3">
    <name type="scientific">Streptococcus pantholopis</name>
    <dbReference type="NCBI Taxonomy" id="1811193"/>
    <lineage>
        <taxon>Bacteria</taxon>
        <taxon>Bacillati</taxon>
        <taxon>Bacillota</taxon>
        <taxon>Bacilli</taxon>
        <taxon>Lactobacillales</taxon>
        <taxon>Streptococcaceae</taxon>
        <taxon>Streptococcus</taxon>
    </lineage>
</organism>
<keyword evidence="3" id="KW-1185">Reference proteome</keyword>
<feature type="region of interest" description="Disordered" evidence="1">
    <location>
        <begin position="1"/>
        <end position="20"/>
    </location>
</feature>
<dbReference type="Proteomes" id="UP000077317">
    <property type="component" value="Chromosome"/>
</dbReference>
<evidence type="ECO:0000313" key="3">
    <source>
        <dbReference type="Proteomes" id="UP000077317"/>
    </source>
</evidence>
<evidence type="ECO:0000256" key="1">
    <source>
        <dbReference type="SAM" id="MobiDB-lite"/>
    </source>
</evidence>
<reference evidence="3" key="2">
    <citation type="submission" date="2016-03" db="EMBL/GenBank/DDBJ databases">
        <title>Streptococcus antelopensis sp. nov., isolated from the feces of the Tibetan antelope (Pantholops hodgsonii) in Hoh Xil National Nature Reserve, Qinghai, China.</title>
        <authorList>
            <person name="Bai X."/>
        </authorList>
    </citation>
    <scope>NUCLEOTIDE SEQUENCE [LARGE SCALE GENOMIC DNA]</scope>
    <source>
        <strain evidence="3">TA 26</strain>
    </source>
</reference>
<dbReference type="AlphaFoldDB" id="A0A172Q9I0"/>
<dbReference type="KEGG" id="spat:A0O21_08855"/>
<accession>A0A172Q9I0</accession>
<reference evidence="2 3" key="1">
    <citation type="journal article" date="2016" name="Int. J. Syst. Evol. Microbiol.">
        <title>Streptococcuspantholopis sp. nov., isolated from faeces of the Tibetan antelope (Pantholops hodgsonii).</title>
        <authorList>
            <person name="Bai X."/>
            <person name="Xiong Y."/>
            <person name="Lu S."/>
            <person name="Jin D."/>
            <person name="Lai X."/>
            <person name="Yang J."/>
            <person name="Niu L."/>
            <person name="Hu S."/>
            <person name="Meng X."/>
            <person name="Pu J."/>
            <person name="Ye C."/>
            <person name="Xu J."/>
        </authorList>
    </citation>
    <scope>NUCLEOTIDE SEQUENCE [LARGE SCALE GENOMIC DNA]</scope>
    <source>
        <strain evidence="2 3">TA 26</strain>
    </source>
</reference>
<gene>
    <name evidence="2" type="ORF">A0O21_08855</name>
</gene>
<protein>
    <submittedName>
        <fullName evidence="2">Uncharacterized protein</fullName>
    </submittedName>
</protein>
<evidence type="ECO:0000313" key="2">
    <source>
        <dbReference type="EMBL" id="AND80101.1"/>
    </source>
</evidence>